<dbReference type="PANTHER" id="PTHR33254">
    <property type="entry name" value="4-HYDROXY-4-METHYL-2-OXOGLUTARATE ALDOLASE 3-RELATED"/>
    <property type="match status" value="1"/>
</dbReference>
<dbReference type="Pfam" id="PF03737">
    <property type="entry name" value="RraA-like"/>
    <property type="match status" value="1"/>
</dbReference>
<dbReference type="EMBL" id="JACORU010000001">
    <property type="protein sequence ID" value="MBC5763435.1"/>
    <property type="molecule type" value="Genomic_DNA"/>
</dbReference>
<accession>A0A923M4V9</accession>
<comment type="caution">
    <text evidence="6">The sequence shown here is derived from an EMBL/GenBank/DDBJ whole genome shotgun (WGS) entry which is preliminary data.</text>
</comment>
<proteinExistence type="predicted"/>
<name>A0A923M4V9_9BURK</name>
<organism evidence="6 7">
    <name type="scientific">Ramlibacter albus</name>
    <dbReference type="NCBI Taxonomy" id="2079448"/>
    <lineage>
        <taxon>Bacteria</taxon>
        <taxon>Pseudomonadati</taxon>
        <taxon>Pseudomonadota</taxon>
        <taxon>Betaproteobacteria</taxon>
        <taxon>Burkholderiales</taxon>
        <taxon>Comamonadaceae</taxon>
        <taxon>Ramlibacter</taxon>
    </lineage>
</organism>
<dbReference type="SUPFAM" id="SSF89562">
    <property type="entry name" value="RraA-like"/>
    <property type="match status" value="1"/>
</dbReference>
<sequence length="228" mass="23949">MSIFEALAGVDTGTVCNAMIVLDPSLRGKNYTLDAVVPASADLQPFTGYALTAKIVSSAPSKDSHDTMLARRFAYYRYLEQARGRPSVVVMEDCGERRGMGCIWGEIQVSIHKGMGIVGAVTNGAIRDIGSMPAGFGLLGGNVCPGSGFAHLVAFDTPVSVFGLPVSPGDLVHADRHGCVVIPAALVDALPAAIARVAQRESTLMAALEAPGLDYDKLVAAWKVFEVK</sequence>
<dbReference type="Gene3D" id="3.50.30.40">
    <property type="entry name" value="Ribonuclease E inhibitor RraA/RraA-like"/>
    <property type="match status" value="1"/>
</dbReference>
<dbReference type="Proteomes" id="UP000596827">
    <property type="component" value="Unassembled WGS sequence"/>
</dbReference>
<evidence type="ECO:0000256" key="1">
    <source>
        <dbReference type="ARBA" id="ARBA00001968"/>
    </source>
</evidence>
<reference evidence="6" key="1">
    <citation type="submission" date="2020-08" db="EMBL/GenBank/DDBJ databases">
        <title>Ramlibacter sp. GTP1 16S ribosomal RNA gene genome sequencing and assembly.</title>
        <authorList>
            <person name="Kang M."/>
        </authorList>
    </citation>
    <scope>NUCLEOTIDE SEQUENCE</scope>
    <source>
        <strain evidence="6">GTP1</strain>
    </source>
</reference>
<dbReference type="GO" id="GO:0046872">
    <property type="term" value="F:metal ion binding"/>
    <property type="evidence" value="ECO:0007669"/>
    <property type="project" value="UniProtKB-KW"/>
</dbReference>
<comment type="cofactor">
    <cofactor evidence="5">
        <name>Mg(2+)</name>
        <dbReference type="ChEBI" id="CHEBI:18420"/>
    </cofactor>
</comment>
<feature type="binding site" evidence="5">
    <location>
        <position position="127"/>
    </location>
    <ligand>
        <name>substrate</name>
    </ligand>
</feature>
<evidence type="ECO:0000256" key="4">
    <source>
        <dbReference type="ARBA" id="ARBA00030169"/>
    </source>
</evidence>
<keyword evidence="7" id="KW-1185">Reference proteome</keyword>
<feature type="binding site" evidence="5">
    <location>
        <position position="128"/>
    </location>
    <ligand>
        <name>Mg(2+)</name>
        <dbReference type="ChEBI" id="CHEBI:18420"/>
    </ligand>
</feature>
<dbReference type="PANTHER" id="PTHR33254:SF4">
    <property type="entry name" value="4-HYDROXY-4-METHYL-2-OXOGLUTARATE ALDOLASE 3-RELATED"/>
    <property type="match status" value="1"/>
</dbReference>
<keyword evidence="5" id="KW-0479">Metal-binding</keyword>
<protein>
    <recommendedName>
        <fullName evidence="2">Putative 4-hydroxy-4-methyl-2-oxoglutarate aldolase</fullName>
    </recommendedName>
    <alternativeName>
        <fullName evidence="3">Regulator of ribonuclease activity homolog</fullName>
    </alternativeName>
    <alternativeName>
        <fullName evidence="4">RraA-like protein</fullName>
    </alternativeName>
</protein>
<evidence type="ECO:0000313" key="7">
    <source>
        <dbReference type="Proteomes" id="UP000596827"/>
    </source>
</evidence>
<dbReference type="RefSeq" id="WP_187079882.1">
    <property type="nucleotide sequence ID" value="NZ_JACORU010000001.1"/>
</dbReference>
<comment type="cofactor">
    <cofactor evidence="1">
        <name>a divalent metal cation</name>
        <dbReference type="ChEBI" id="CHEBI:60240"/>
    </cofactor>
</comment>
<evidence type="ECO:0000256" key="3">
    <source>
        <dbReference type="ARBA" id="ARBA00029596"/>
    </source>
</evidence>
<dbReference type="InterPro" id="IPR036704">
    <property type="entry name" value="RraA/RraA-like_sf"/>
</dbReference>
<gene>
    <name evidence="6" type="ORF">H8R02_03175</name>
</gene>
<keyword evidence="5" id="KW-0460">Magnesium</keyword>
<evidence type="ECO:0000256" key="2">
    <source>
        <dbReference type="ARBA" id="ARBA00016549"/>
    </source>
</evidence>
<dbReference type="InterPro" id="IPR005493">
    <property type="entry name" value="RraA/RraA-like"/>
</dbReference>
<evidence type="ECO:0000256" key="5">
    <source>
        <dbReference type="PIRSR" id="PIRSR605493-1"/>
    </source>
</evidence>
<dbReference type="AlphaFoldDB" id="A0A923M4V9"/>
<evidence type="ECO:0000313" key="6">
    <source>
        <dbReference type="EMBL" id="MBC5763435.1"/>
    </source>
</evidence>